<dbReference type="PANTHER" id="PTHR43677:SF3">
    <property type="entry name" value="PROSTAGLANDIN REDUCTASE 3"/>
    <property type="match status" value="1"/>
</dbReference>
<dbReference type="Proteomes" id="UP001165270">
    <property type="component" value="Unassembled WGS sequence"/>
</dbReference>
<dbReference type="InterPro" id="IPR011032">
    <property type="entry name" value="GroES-like_sf"/>
</dbReference>
<gene>
    <name evidence="2" type="ORF">MQN93_34875</name>
</gene>
<dbReference type="SMART" id="SM00829">
    <property type="entry name" value="PKS_ER"/>
    <property type="match status" value="1"/>
</dbReference>
<evidence type="ECO:0000313" key="2">
    <source>
        <dbReference type="EMBL" id="MCI3244907.1"/>
    </source>
</evidence>
<dbReference type="Pfam" id="PF16884">
    <property type="entry name" value="ADH_N_2"/>
    <property type="match status" value="1"/>
</dbReference>
<dbReference type="InterPro" id="IPR041694">
    <property type="entry name" value="ADH_N_2"/>
</dbReference>
<name>A0ABS9XS52_9ACTN</name>
<evidence type="ECO:0000313" key="3">
    <source>
        <dbReference type="Proteomes" id="UP001165270"/>
    </source>
</evidence>
<accession>A0ABS9XS52</accession>
<dbReference type="InterPro" id="IPR013149">
    <property type="entry name" value="ADH-like_C"/>
</dbReference>
<protein>
    <submittedName>
        <fullName evidence="2">NADP-dependent oxidoreductase</fullName>
    </submittedName>
</protein>
<dbReference type="Gene3D" id="3.90.180.10">
    <property type="entry name" value="Medium-chain alcohol dehydrogenases, catalytic domain"/>
    <property type="match status" value="1"/>
</dbReference>
<evidence type="ECO:0000259" key="1">
    <source>
        <dbReference type="SMART" id="SM00829"/>
    </source>
</evidence>
<dbReference type="CDD" id="cd05288">
    <property type="entry name" value="PGDH"/>
    <property type="match status" value="1"/>
</dbReference>
<keyword evidence="3" id="KW-1185">Reference proteome</keyword>
<proteinExistence type="predicted"/>
<reference evidence="2" key="1">
    <citation type="submission" date="2022-03" db="EMBL/GenBank/DDBJ databases">
        <title>Streptomyces 7R015 and 7R016 isolated from Barleria lupulina in Thailand.</title>
        <authorList>
            <person name="Kanchanasin P."/>
            <person name="Phongsopitanun W."/>
            <person name="Tanasupawat S."/>
        </authorList>
    </citation>
    <scope>NUCLEOTIDE SEQUENCE</scope>
    <source>
        <strain evidence="2">7R016</strain>
    </source>
</reference>
<dbReference type="InterPro" id="IPR036291">
    <property type="entry name" value="NAD(P)-bd_dom_sf"/>
</dbReference>
<dbReference type="Pfam" id="PF00107">
    <property type="entry name" value="ADH_zinc_N"/>
    <property type="match status" value="1"/>
</dbReference>
<organism evidence="2 3">
    <name type="scientific">Streptomyces spinosisporus</name>
    <dbReference type="NCBI Taxonomy" id="2927582"/>
    <lineage>
        <taxon>Bacteria</taxon>
        <taxon>Bacillati</taxon>
        <taxon>Actinomycetota</taxon>
        <taxon>Actinomycetes</taxon>
        <taxon>Kitasatosporales</taxon>
        <taxon>Streptomycetaceae</taxon>
        <taxon>Streptomyces</taxon>
    </lineage>
</organism>
<feature type="domain" description="Enoyl reductase (ER)" evidence="1">
    <location>
        <begin position="22"/>
        <end position="339"/>
    </location>
</feature>
<dbReference type="PANTHER" id="PTHR43677">
    <property type="entry name" value="SHORT-CHAIN DEHYDROGENASE/REDUCTASE"/>
    <property type="match status" value="1"/>
</dbReference>
<dbReference type="SUPFAM" id="SSF50129">
    <property type="entry name" value="GroES-like"/>
    <property type="match status" value="1"/>
</dbReference>
<comment type="caution">
    <text evidence="2">The sequence shown here is derived from an EMBL/GenBank/DDBJ whole genome shotgun (WGS) entry which is preliminary data.</text>
</comment>
<dbReference type="EMBL" id="JALDAX010000018">
    <property type="protein sequence ID" value="MCI3244907.1"/>
    <property type="molecule type" value="Genomic_DNA"/>
</dbReference>
<dbReference type="InterPro" id="IPR020843">
    <property type="entry name" value="ER"/>
</dbReference>
<dbReference type="RefSeq" id="WP_242712664.1">
    <property type="nucleotide sequence ID" value="NZ_JALDAX010000018.1"/>
</dbReference>
<sequence length="344" mass="36008">MTEALPTTTREIVLTEPPVGLPTPEHFTIARTPLPAPGPGQVIVKNRYFLVFPGLRTLIGSQADGVPLPRIHTGDALFGPAVGEVTATGPDCTLRPGDQVTHLLGWREHALVTADQCTLLDDALPDPVAHLSSGSAAYGALTRLAGLRPGDTVLVTGAAGAVGTLAGPVARLLGAATVIGTTRSPDKAERLTDELGYDTALVTGPRPLDEQLAKAAPDGIDVLLDTVGGQQLAAAVRAARQGARFALIGALSGQLSPHRDGGSSPADIDTFRLINKGVSLLGYSGPDHPDVPKEWTERFGTWLRSGKITFPHVRIPGMDHAPRALQELFQGRHFGTVVVELPPT</sequence>
<dbReference type="InterPro" id="IPR051397">
    <property type="entry name" value="Zn-ADH-like_protein"/>
</dbReference>
<dbReference type="Gene3D" id="3.40.50.720">
    <property type="entry name" value="NAD(P)-binding Rossmann-like Domain"/>
    <property type="match status" value="1"/>
</dbReference>
<dbReference type="SUPFAM" id="SSF51735">
    <property type="entry name" value="NAD(P)-binding Rossmann-fold domains"/>
    <property type="match status" value="1"/>
</dbReference>